<evidence type="ECO:0000313" key="3">
    <source>
        <dbReference type="Proteomes" id="UP001253595"/>
    </source>
</evidence>
<dbReference type="Proteomes" id="UP001253595">
    <property type="component" value="Unassembled WGS sequence"/>
</dbReference>
<evidence type="ECO:0000256" key="1">
    <source>
        <dbReference type="SAM" id="SignalP"/>
    </source>
</evidence>
<name>A0ABU1UTU6_9GAMM</name>
<organism evidence="2 3">
    <name type="scientific">Cellvibrio fibrivorans</name>
    <dbReference type="NCBI Taxonomy" id="126350"/>
    <lineage>
        <taxon>Bacteria</taxon>
        <taxon>Pseudomonadati</taxon>
        <taxon>Pseudomonadota</taxon>
        <taxon>Gammaproteobacteria</taxon>
        <taxon>Cellvibrionales</taxon>
        <taxon>Cellvibrionaceae</taxon>
        <taxon>Cellvibrio</taxon>
    </lineage>
</organism>
<sequence length="191" mass="20381">MKKLLSSSLLSASLLLTTLSPLAADQEALDIHIKYLDLASEISLKPIAPMSELQIPQVMIRPAPATASLTALNLNATASQSDLDKLSSGVVIAVAAKLKQGRGLSDQLDFKSLEAPIIRKHNGTVIVSAGLADSTDSPFDILEVIHFPNQESFERLMNDEAYAPGKKLGDLMSKTYEKDVAIAQVAVVGEN</sequence>
<reference evidence="2 3" key="1">
    <citation type="submission" date="2023-07" db="EMBL/GenBank/DDBJ databases">
        <title>Sorghum-associated microbial communities from plants grown in Nebraska, USA.</title>
        <authorList>
            <person name="Schachtman D."/>
        </authorList>
    </citation>
    <scope>NUCLEOTIDE SEQUENCE [LARGE SCALE GENOMIC DNA]</scope>
    <source>
        <strain evidence="2 3">BE190</strain>
    </source>
</reference>
<feature type="chain" id="PRO_5047375506" evidence="1">
    <location>
        <begin position="24"/>
        <end position="191"/>
    </location>
</feature>
<comment type="caution">
    <text evidence="2">The sequence shown here is derived from an EMBL/GenBank/DDBJ whole genome shotgun (WGS) entry which is preliminary data.</text>
</comment>
<proteinExistence type="predicted"/>
<keyword evidence="1" id="KW-0732">Signal</keyword>
<dbReference type="EMBL" id="JAVDVX010000001">
    <property type="protein sequence ID" value="MDR7088567.1"/>
    <property type="molecule type" value="Genomic_DNA"/>
</dbReference>
<accession>A0ABU1UTU6</accession>
<gene>
    <name evidence="2" type="ORF">J2X05_000570</name>
</gene>
<evidence type="ECO:0000313" key="2">
    <source>
        <dbReference type="EMBL" id="MDR7088567.1"/>
    </source>
</evidence>
<feature type="signal peptide" evidence="1">
    <location>
        <begin position="1"/>
        <end position="23"/>
    </location>
</feature>
<protein>
    <submittedName>
        <fullName evidence="2">Uncharacterized protein (DUF1330 family)</fullName>
    </submittedName>
</protein>
<dbReference type="RefSeq" id="WP_310068380.1">
    <property type="nucleotide sequence ID" value="NZ_JAVDVX010000001.1"/>
</dbReference>
<keyword evidence="3" id="KW-1185">Reference proteome</keyword>